<name>A0A7G6SS89_9HYPH</name>
<keyword evidence="3" id="KW-0808">Transferase</keyword>
<dbReference type="Proteomes" id="UP000515465">
    <property type="component" value="Chromosome"/>
</dbReference>
<dbReference type="SFLD" id="SFLDS00019">
    <property type="entry name" value="Glutathione_Transferase_(cytos"/>
    <property type="match status" value="1"/>
</dbReference>
<dbReference type="AlphaFoldDB" id="A0A7G6SS89"/>
<dbReference type="InterPro" id="IPR004046">
    <property type="entry name" value="GST_C"/>
</dbReference>
<dbReference type="PANTHER" id="PTHR44051">
    <property type="entry name" value="GLUTATHIONE S-TRANSFERASE-RELATED"/>
    <property type="match status" value="1"/>
</dbReference>
<gene>
    <name evidence="3" type="ORF">HB778_12650</name>
</gene>
<feature type="domain" description="GST N-terminal" evidence="1">
    <location>
        <begin position="3"/>
        <end position="84"/>
    </location>
</feature>
<dbReference type="InterPro" id="IPR010987">
    <property type="entry name" value="Glutathione-S-Trfase_C-like"/>
</dbReference>
<evidence type="ECO:0000313" key="3">
    <source>
        <dbReference type="EMBL" id="QND57371.1"/>
    </source>
</evidence>
<dbReference type="InterPro" id="IPR040079">
    <property type="entry name" value="Glutathione_S-Trfase"/>
</dbReference>
<dbReference type="EMBL" id="CP050296">
    <property type="protein sequence ID" value="QND57371.1"/>
    <property type="molecule type" value="Genomic_DNA"/>
</dbReference>
<dbReference type="PANTHER" id="PTHR44051:SF2">
    <property type="entry name" value="HYPOTHETICAL GLUTATHIONE S-TRANSFERASE LIKE PROTEIN"/>
    <property type="match status" value="1"/>
</dbReference>
<proteinExistence type="predicted"/>
<dbReference type="RefSeq" id="WP_183464195.1">
    <property type="nucleotide sequence ID" value="NZ_CP050296.1"/>
</dbReference>
<evidence type="ECO:0000313" key="4">
    <source>
        <dbReference type="Proteomes" id="UP000515465"/>
    </source>
</evidence>
<dbReference type="GO" id="GO:0016740">
    <property type="term" value="F:transferase activity"/>
    <property type="evidence" value="ECO:0007669"/>
    <property type="project" value="UniProtKB-KW"/>
</dbReference>
<dbReference type="SUPFAM" id="SSF52833">
    <property type="entry name" value="Thioredoxin-like"/>
    <property type="match status" value="1"/>
</dbReference>
<feature type="domain" description="GST C-terminal" evidence="2">
    <location>
        <begin position="87"/>
        <end position="217"/>
    </location>
</feature>
<dbReference type="SFLD" id="SFLDG00358">
    <property type="entry name" value="Main_(cytGST)"/>
    <property type="match status" value="1"/>
</dbReference>
<evidence type="ECO:0000259" key="2">
    <source>
        <dbReference type="PROSITE" id="PS50405"/>
    </source>
</evidence>
<sequence length="217" mass="24385">MSGRFTLHGSPHSLPTYRIALMLRLCRTGFTFRYISFQRGMHRTPEFRALSRWGQVPVIEHDGRVFVQSAAILEYLADTLGCFGAANVEAGQHVREWLFWDADRLMPPLYAWYSIELGRRNLLPLSFDPVLVAEFDRKGRAALDILDAHLSGHRFLVGDTATIADICCYGEVAFARLSNRDLAAWPSIVAWAGRIEALPGFAKPFDLLAMQDAEIAS</sequence>
<dbReference type="InterPro" id="IPR036282">
    <property type="entry name" value="Glutathione-S-Trfase_C_sf"/>
</dbReference>
<dbReference type="PROSITE" id="PS50405">
    <property type="entry name" value="GST_CTER"/>
    <property type="match status" value="1"/>
</dbReference>
<reference evidence="4" key="1">
    <citation type="journal article" date="2020" name="Mol. Plant Microbe">
        <title>Rhizobial microsymbionts of the narrowly endemic Oxytropis species growing in Kamchatka are characterized by significant genetic diversity and possess a set of genes that are associated with T3SS and T6SS secretion systems and can affect the development of symbiosis.</title>
        <authorList>
            <person name="Safronova V."/>
            <person name="Guro P."/>
            <person name="Sazanova A."/>
            <person name="Kuznetsova I."/>
            <person name="Belimov A."/>
            <person name="Yakubov V."/>
            <person name="Chirak E."/>
            <person name="Afonin A."/>
            <person name="Gogolev Y."/>
            <person name="Andronov E."/>
            <person name="Tikhonovich I."/>
        </authorList>
    </citation>
    <scope>NUCLEOTIDE SEQUENCE [LARGE SCALE GENOMIC DNA]</scope>
    <source>
        <strain evidence="4">583</strain>
    </source>
</reference>
<dbReference type="Gene3D" id="1.20.1050.10">
    <property type="match status" value="1"/>
</dbReference>
<evidence type="ECO:0000259" key="1">
    <source>
        <dbReference type="PROSITE" id="PS50404"/>
    </source>
</evidence>
<dbReference type="InterPro" id="IPR004045">
    <property type="entry name" value="Glutathione_S-Trfase_N"/>
</dbReference>
<protein>
    <submittedName>
        <fullName evidence="3">Glutathione S-transferase family protein</fullName>
    </submittedName>
</protein>
<dbReference type="SUPFAM" id="SSF47616">
    <property type="entry name" value="GST C-terminal domain-like"/>
    <property type="match status" value="1"/>
</dbReference>
<dbReference type="Pfam" id="PF13409">
    <property type="entry name" value="GST_N_2"/>
    <property type="match status" value="1"/>
</dbReference>
<accession>A0A7G6SS89</accession>
<dbReference type="InterPro" id="IPR036249">
    <property type="entry name" value="Thioredoxin-like_sf"/>
</dbReference>
<dbReference type="PROSITE" id="PS50404">
    <property type="entry name" value="GST_NTER"/>
    <property type="match status" value="1"/>
</dbReference>
<dbReference type="Gene3D" id="3.40.30.10">
    <property type="entry name" value="Glutaredoxin"/>
    <property type="match status" value="1"/>
</dbReference>
<dbReference type="Pfam" id="PF00043">
    <property type="entry name" value="GST_C"/>
    <property type="match status" value="1"/>
</dbReference>
<organism evidence="3 4">
    <name type="scientific">Mesorhizobium huakuii</name>
    <dbReference type="NCBI Taxonomy" id="28104"/>
    <lineage>
        <taxon>Bacteria</taxon>
        <taxon>Pseudomonadati</taxon>
        <taxon>Pseudomonadota</taxon>
        <taxon>Alphaproteobacteria</taxon>
        <taxon>Hyphomicrobiales</taxon>
        <taxon>Phyllobacteriaceae</taxon>
        <taxon>Mesorhizobium</taxon>
    </lineage>
</organism>